<dbReference type="AlphaFoldDB" id="A0A0F9FU72"/>
<sequence>MPNNIAYFTLSMWPLVTLFLLKKQGVGLGSLTSLLAAYMFLPAGFSINYPGLPGLDKFTMTTLTIMIYAMVTKKKFILENYIQVIPRKIGKIGPFLFANIKTKHDISGATAFKIQYAFLYFVPFLIGYKYFSSELSHVKLLKYFAVAVFIYSFFALYEIRMSPQLHMDLYGYFPHSWIQQKREGGFRAVVFMGHGLLVAMFIVIGVGCWSALRKTNNKIFKYKHMYGLYLCAFTLLLMKTLGALLLGLLAYIAINNLKPNQQLLISVLLAGIFLTYPISSAIGVFPHQEIYDIAKNIDEDRAQSLKYRFDNESLLLAHANEKPFTGWGGWARNRVYDEQTGQDLTIIDGYWIIVLGKYGWIGFLSCFMFVAMPIIESYRRRKVLTEHSEQVQRLLAAHALILSLILIDQIPNSSMINNSLYWLFAGSLLGRVRVLSNESQYLKLKERSINK</sequence>
<dbReference type="EMBL" id="LAZR01031103">
    <property type="protein sequence ID" value="KKL54712.1"/>
    <property type="molecule type" value="Genomic_DNA"/>
</dbReference>
<feature type="transmembrane region" description="Helical" evidence="1">
    <location>
        <begin position="110"/>
        <end position="128"/>
    </location>
</feature>
<evidence type="ECO:0000256" key="1">
    <source>
        <dbReference type="SAM" id="Phobius"/>
    </source>
</evidence>
<keyword evidence="1" id="KW-0472">Membrane</keyword>
<feature type="transmembrane region" description="Helical" evidence="1">
    <location>
        <begin position="28"/>
        <end position="49"/>
    </location>
</feature>
<accession>A0A0F9FU72</accession>
<feature type="transmembrane region" description="Helical" evidence="1">
    <location>
        <begin position="188"/>
        <end position="212"/>
    </location>
</feature>
<feature type="transmembrane region" description="Helical" evidence="1">
    <location>
        <begin position="224"/>
        <end position="251"/>
    </location>
</feature>
<feature type="transmembrane region" description="Helical" evidence="1">
    <location>
        <begin position="6"/>
        <end position="21"/>
    </location>
</feature>
<keyword evidence="1" id="KW-1133">Transmembrane helix</keyword>
<proteinExistence type="predicted"/>
<name>A0A0F9FU72_9ZZZZ</name>
<evidence type="ECO:0000313" key="2">
    <source>
        <dbReference type="EMBL" id="KKL54712.1"/>
    </source>
</evidence>
<organism evidence="2">
    <name type="scientific">marine sediment metagenome</name>
    <dbReference type="NCBI Taxonomy" id="412755"/>
    <lineage>
        <taxon>unclassified sequences</taxon>
        <taxon>metagenomes</taxon>
        <taxon>ecological metagenomes</taxon>
    </lineage>
</organism>
<protein>
    <recommendedName>
        <fullName evidence="3">O-antigen ligase domain-containing protein</fullName>
    </recommendedName>
</protein>
<reference evidence="2" key="1">
    <citation type="journal article" date="2015" name="Nature">
        <title>Complex archaea that bridge the gap between prokaryotes and eukaryotes.</title>
        <authorList>
            <person name="Spang A."/>
            <person name="Saw J.H."/>
            <person name="Jorgensen S.L."/>
            <person name="Zaremba-Niedzwiedzka K."/>
            <person name="Martijn J."/>
            <person name="Lind A.E."/>
            <person name="van Eijk R."/>
            <person name="Schleper C."/>
            <person name="Guy L."/>
            <person name="Ettema T.J."/>
        </authorList>
    </citation>
    <scope>NUCLEOTIDE SEQUENCE</scope>
</reference>
<gene>
    <name evidence="2" type="ORF">LCGC14_2262660</name>
</gene>
<feature type="transmembrane region" description="Helical" evidence="1">
    <location>
        <begin position="350"/>
        <end position="370"/>
    </location>
</feature>
<evidence type="ECO:0008006" key="3">
    <source>
        <dbReference type="Google" id="ProtNLM"/>
    </source>
</evidence>
<feature type="transmembrane region" description="Helical" evidence="1">
    <location>
        <begin position="263"/>
        <end position="285"/>
    </location>
</feature>
<comment type="caution">
    <text evidence="2">The sequence shown here is derived from an EMBL/GenBank/DDBJ whole genome shotgun (WGS) entry which is preliminary data.</text>
</comment>
<keyword evidence="1" id="KW-0812">Transmembrane</keyword>
<feature type="transmembrane region" description="Helical" evidence="1">
    <location>
        <begin position="140"/>
        <end position="157"/>
    </location>
</feature>